<accession>A0A7C8ZS25</accession>
<proteinExistence type="predicted"/>
<dbReference type="EMBL" id="GISG01161895">
    <property type="protein sequence ID" value="MBA4649736.1"/>
    <property type="molecule type" value="Transcribed_RNA"/>
</dbReference>
<dbReference type="PANTHER" id="PTHR31170">
    <property type="entry name" value="BNAC04G53230D PROTEIN"/>
    <property type="match status" value="1"/>
</dbReference>
<evidence type="ECO:0000313" key="2">
    <source>
        <dbReference type="EMBL" id="MBA4649736.1"/>
    </source>
</evidence>
<sequence length="456" mass="52964">MEEVISIKSLERTARSLEKRVTHQRMVRVPLRLYRAHPEAYKPQFISIGPFYYIGPDFNSTKDENLLAMEGQKRVFMLRLLDRTASQEETLRSCWDFVQAQTPERVQSCYSEEVGVPLDDELLAKIMLIDGCFLLELLLWSYEGSCFAMIENGSDFMTPMILCLRRDLALLENQIPFFVLQELYDIVSPRLRIKTNAAPPDLTQMVLQFFRLPSLGQELSRNGHLHLLDVISKSHLPAGNCLDLLTNHYYHDNYRSLLDHELVADKSRFPLSRGVILRNAIKLKEAGVIFQQAKTRTMLDLRFSHGVLHIPPLVINDCKESLLRNVLAFEHASKTGNEYFVSYVIFMDHLIGSKEDLQLLESKGIIVNELGGRDDATRFFHHISKHFVLRNFYFRHLCQEIEKFCESPRQKYTQELKQRYFKSPWTALSLFAATVLLLLTTIQTVYTILSYYRQGN</sequence>
<dbReference type="AlphaFoldDB" id="A0A7C8ZS25"/>
<keyword evidence="1" id="KW-1133">Transmembrane helix</keyword>
<dbReference type="Pfam" id="PF03140">
    <property type="entry name" value="DUF247"/>
    <property type="match status" value="1"/>
</dbReference>
<dbReference type="PANTHER" id="PTHR31170:SF20">
    <property type="entry name" value="DUF247 DOMAIN PROTEIN"/>
    <property type="match status" value="1"/>
</dbReference>
<dbReference type="InterPro" id="IPR004158">
    <property type="entry name" value="DUF247_pln"/>
</dbReference>
<dbReference type="EMBL" id="GISG01161894">
    <property type="protein sequence ID" value="MBA4649735.1"/>
    <property type="molecule type" value="Transcribed_RNA"/>
</dbReference>
<feature type="transmembrane region" description="Helical" evidence="1">
    <location>
        <begin position="425"/>
        <end position="449"/>
    </location>
</feature>
<reference evidence="2" key="1">
    <citation type="journal article" date="2013" name="J. Plant Res.">
        <title>Effect of fungi and light on seed germination of three Opuntia species from semiarid lands of central Mexico.</title>
        <authorList>
            <person name="Delgado-Sanchez P."/>
            <person name="Jimenez-Bremont J.F."/>
            <person name="Guerrero-Gonzalez Mde L."/>
            <person name="Flores J."/>
        </authorList>
    </citation>
    <scope>NUCLEOTIDE SEQUENCE</scope>
    <source>
        <tissue evidence="2">Cladode</tissue>
    </source>
</reference>
<reference evidence="2" key="2">
    <citation type="submission" date="2020-07" db="EMBL/GenBank/DDBJ databases">
        <authorList>
            <person name="Vera ALvarez R."/>
            <person name="Arias-Moreno D.M."/>
            <person name="Jimenez-Jacinto V."/>
            <person name="Jimenez-Bremont J.F."/>
            <person name="Swaminathan K."/>
            <person name="Moose S.P."/>
            <person name="Guerrero-Gonzalez M.L."/>
            <person name="Marino-Ramirez L."/>
            <person name="Landsman D."/>
            <person name="Rodriguez-Kessler M."/>
            <person name="Delgado-Sanchez P."/>
        </authorList>
    </citation>
    <scope>NUCLEOTIDE SEQUENCE</scope>
    <source>
        <tissue evidence="2">Cladode</tissue>
    </source>
</reference>
<evidence type="ECO:0000256" key="1">
    <source>
        <dbReference type="SAM" id="Phobius"/>
    </source>
</evidence>
<protein>
    <submittedName>
        <fullName evidence="2">Uncharacterized protein</fullName>
    </submittedName>
</protein>
<organism evidence="2">
    <name type="scientific">Opuntia streptacantha</name>
    <name type="common">Prickly pear cactus</name>
    <name type="synonym">Opuntia cardona</name>
    <dbReference type="NCBI Taxonomy" id="393608"/>
    <lineage>
        <taxon>Eukaryota</taxon>
        <taxon>Viridiplantae</taxon>
        <taxon>Streptophyta</taxon>
        <taxon>Embryophyta</taxon>
        <taxon>Tracheophyta</taxon>
        <taxon>Spermatophyta</taxon>
        <taxon>Magnoliopsida</taxon>
        <taxon>eudicotyledons</taxon>
        <taxon>Gunneridae</taxon>
        <taxon>Pentapetalae</taxon>
        <taxon>Caryophyllales</taxon>
        <taxon>Cactineae</taxon>
        <taxon>Cactaceae</taxon>
        <taxon>Opuntioideae</taxon>
        <taxon>Opuntia</taxon>
    </lineage>
</organism>
<keyword evidence="1" id="KW-0472">Membrane</keyword>
<name>A0A7C8ZS25_OPUST</name>
<keyword evidence="1" id="KW-0812">Transmembrane</keyword>